<keyword evidence="2" id="KW-1185">Reference proteome</keyword>
<evidence type="ECO:0000313" key="2">
    <source>
        <dbReference type="Proteomes" id="UP001249851"/>
    </source>
</evidence>
<reference evidence="1" key="2">
    <citation type="journal article" date="2023" name="Science">
        <title>Genomic signatures of disease resistance in endangered staghorn corals.</title>
        <authorList>
            <person name="Vollmer S.V."/>
            <person name="Selwyn J.D."/>
            <person name="Despard B.A."/>
            <person name="Roesel C.L."/>
        </authorList>
    </citation>
    <scope>NUCLEOTIDE SEQUENCE</scope>
    <source>
        <strain evidence="1">K2</strain>
    </source>
</reference>
<proteinExistence type="predicted"/>
<accession>A0AAD9Q8M0</accession>
<dbReference type="AlphaFoldDB" id="A0AAD9Q8M0"/>
<comment type="caution">
    <text evidence="1">The sequence shown here is derived from an EMBL/GenBank/DDBJ whole genome shotgun (WGS) entry which is preliminary data.</text>
</comment>
<evidence type="ECO:0000313" key="1">
    <source>
        <dbReference type="EMBL" id="KAK2556345.1"/>
    </source>
</evidence>
<organism evidence="1 2">
    <name type="scientific">Acropora cervicornis</name>
    <name type="common">Staghorn coral</name>
    <dbReference type="NCBI Taxonomy" id="6130"/>
    <lineage>
        <taxon>Eukaryota</taxon>
        <taxon>Metazoa</taxon>
        <taxon>Cnidaria</taxon>
        <taxon>Anthozoa</taxon>
        <taxon>Hexacorallia</taxon>
        <taxon>Scleractinia</taxon>
        <taxon>Astrocoeniina</taxon>
        <taxon>Acroporidae</taxon>
        <taxon>Acropora</taxon>
    </lineage>
</organism>
<gene>
    <name evidence="1" type="ORF">P5673_021569</name>
</gene>
<dbReference type="EMBL" id="JARQWQ010000056">
    <property type="protein sequence ID" value="KAK2556345.1"/>
    <property type="molecule type" value="Genomic_DNA"/>
</dbReference>
<dbReference type="Proteomes" id="UP001249851">
    <property type="component" value="Unassembled WGS sequence"/>
</dbReference>
<name>A0AAD9Q8M0_ACRCE</name>
<protein>
    <submittedName>
        <fullName evidence="1">Uncharacterized protein</fullName>
    </submittedName>
</protein>
<reference evidence="1" key="1">
    <citation type="journal article" date="2023" name="G3 (Bethesda)">
        <title>Whole genome assembly and annotation of the endangered Caribbean coral Acropora cervicornis.</title>
        <authorList>
            <person name="Selwyn J.D."/>
            <person name="Vollmer S.V."/>
        </authorList>
    </citation>
    <scope>NUCLEOTIDE SEQUENCE</scope>
    <source>
        <strain evidence="1">K2</strain>
    </source>
</reference>
<sequence length="71" mass="8302">MLVYSPGKLESCVRWTKSAYDVFAVMNDAIASCHWLRCERCLCDVTMKGFLQFLFNDLTDVSHTIRFKFNQ</sequence>